<evidence type="ECO:0000313" key="2">
    <source>
        <dbReference type="Proteomes" id="UP000326367"/>
    </source>
</evidence>
<evidence type="ECO:0000313" key="1">
    <source>
        <dbReference type="EMBL" id="KAA8999577.1"/>
    </source>
</evidence>
<dbReference type="Gene3D" id="3.90.550.10">
    <property type="entry name" value="Spore Coat Polysaccharide Biosynthesis Protein SpsA, Chain A"/>
    <property type="match status" value="1"/>
</dbReference>
<dbReference type="Proteomes" id="UP000326367">
    <property type="component" value="Unassembled WGS sequence"/>
</dbReference>
<dbReference type="EMBL" id="VYKI01000008">
    <property type="protein sequence ID" value="KAA8999577.1"/>
    <property type="molecule type" value="Genomic_DNA"/>
</dbReference>
<sequence>MSTPSGTDRSLLIVVVLYGTAPADSLTLKTLLVASASDHGFVGEIVVWDNSPKSFGENSLEGMKFSGFKVSYIESPDNPSLAWVYNEVSEGIEAGSYIILDQDSELPADYFLELQNHLEANSSVDLFLPLVYSGDRCVSPGKLFYFKGRHVSSPELGVRASRNVLAITSGMVIRARYLRSRRFDERLSLYGIDTKFMLDYAESGKLLVVMPIKLEHNTALWSDISADQMLRRVQALVGSWPVVFEKRSLARLLARCYGRLMLLRLAIRYRDSRFLFA</sequence>
<dbReference type="InterPro" id="IPR029044">
    <property type="entry name" value="Nucleotide-diphossugar_trans"/>
</dbReference>
<name>A0ABQ6T1L7_9GAMM</name>
<organism evidence="1 2">
    <name type="scientific">Stenotrophomonas cyclobalanopsidis</name>
    <dbReference type="NCBI Taxonomy" id="2771362"/>
    <lineage>
        <taxon>Bacteria</taxon>
        <taxon>Pseudomonadati</taxon>
        <taxon>Pseudomonadota</taxon>
        <taxon>Gammaproteobacteria</taxon>
        <taxon>Lysobacterales</taxon>
        <taxon>Lysobacteraceae</taxon>
        <taxon>Stenotrophomonas</taxon>
    </lineage>
</organism>
<reference evidence="1 2" key="1">
    <citation type="journal article" date="2020" name="Antonie Van Leeuwenhoek">
        <title>Stenotrophomonas cyclobalanopsidis sp. nov., isolated from the leaf spot disease of Cyclobalanopsis patelliformis.</title>
        <authorList>
            <person name="Bian D.R."/>
            <person name="Xue H."/>
            <person name="Piao C.G."/>
            <person name="Li Y."/>
        </authorList>
    </citation>
    <scope>NUCLEOTIDE SEQUENCE [LARGE SCALE GENOMIC DNA]</scope>
    <source>
        <strain evidence="1 2">TPQG1-4</strain>
    </source>
</reference>
<keyword evidence="2" id="KW-1185">Reference proteome</keyword>
<comment type="caution">
    <text evidence="1">The sequence shown here is derived from an EMBL/GenBank/DDBJ whole genome shotgun (WGS) entry which is preliminary data.</text>
</comment>
<dbReference type="SUPFAM" id="SSF53448">
    <property type="entry name" value="Nucleotide-diphospho-sugar transferases"/>
    <property type="match status" value="1"/>
</dbReference>
<evidence type="ECO:0008006" key="3">
    <source>
        <dbReference type="Google" id="ProtNLM"/>
    </source>
</evidence>
<proteinExistence type="predicted"/>
<gene>
    <name evidence="1" type="ORF">FJU31_08660</name>
</gene>
<accession>A0ABQ6T1L7</accession>
<dbReference type="RefSeq" id="WP_150454381.1">
    <property type="nucleotide sequence ID" value="NZ_VYKI01000008.1"/>
</dbReference>
<protein>
    <recommendedName>
        <fullName evidence="3">Glycosyltransferase</fullName>
    </recommendedName>
</protein>